<gene>
    <name evidence="1" type="ORF">Q5P01_005458</name>
</gene>
<organism evidence="1 2">
    <name type="scientific">Channa striata</name>
    <name type="common">Snakehead murrel</name>
    <name type="synonym">Ophicephalus striatus</name>
    <dbReference type="NCBI Taxonomy" id="64152"/>
    <lineage>
        <taxon>Eukaryota</taxon>
        <taxon>Metazoa</taxon>
        <taxon>Chordata</taxon>
        <taxon>Craniata</taxon>
        <taxon>Vertebrata</taxon>
        <taxon>Euteleostomi</taxon>
        <taxon>Actinopterygii</taxon>
        <taxon>Neopterygii</taxon>
        <taxon>Teleostei</taxon>
        <taxon>Neoteleostei</taxon>
        <taxon>Acanthomorphata</taxon>
        <taxon>Anabantaria</taxon>
        <taxon>Anabantiformes</taxon>
        <taxon>Channoidei</taxon>
        <taxon>Channidae</taxon>
        <taxon>Channa</taxon>
    </lineage>
</organism>
<evidence type="ECO:0000313" key="1">
    <source>
        <dbReference type="EMBL" id="KAK2856723.1"/>
    </source>
</evidence>
<evidence type="ECO:0000313" key="2">
    <source>
        <dbReference type="Proteomes" id="UP001187415"/>
    </source>
</evidence>
<reference evidence="1" key="1">
    <citation type="submission" date="2023-07" db="EMBL/GenBank/DDBJ databases">
        <title>Chromosome-level Genome Assembly of Striped Snakehead (Channa striata).</title>
        <authorList>
            <person name="Liu H."/>
        </authorList>
    </citation>
    <scope>NUCLEOTIDE SEQUENCE</scope>
    <source>
        <strain evidence="1">Gz</strain>
        <tissue evidence="1">Muscle</tissue>
    </source>
</reference>
<proteinExistence type="predicted"/>
<dbReference type="AlphaFoldDB" id="A0AA88NCN3"/>
<comment type="caution">
    <text evidence="1">The sequence shown here is derived from an EMBL/GenBank/DDBJ whole genome shotgun (WGS) entry which is preliminary data.</text>
</comment>
<dbReference type="EMBL" id="JAUPFM010000003">
    <property type="protein sequence ID" value="KAK2856723.1"/>
    <property type="molecule type" value="Genomic_DNA"/>
</dbReference>
<keyword evidence="2" id="KW-1185">Reference proteome</keyword>
<accession>A0AA88NCN3</accession>
<protein>
    <submittedName>
        <fullName evidence="1">Uncharacterized protein</fullName>
    </submittedName>
</protein>
<sequence>MPRSIFLYPYYVFGRVLEMEARPIPNIFIFVHEAEFNLPKTWQRGRNVIGQQATVDVAGQRGARITMCAALSNDGLLQYKPLNGLYNTEG</sequence>
<name>A0AA88NCN3_CHASR</name>
<dbReference type="Proteomes" id="UP001187415">
    <property type="component" value="Unassembled WGS sequence"/>
</dbReference>